<gene>
    <name evidence="1" type="ORF">M501DRAFT_931791</name>
</gene>
<evidence type="ECO:0000313" key="1">
    <source>
        <dbReference type="EMBL" id="KAF2840218.1"/>
    </source>
</evidence>
<dbReference type="PANTHER" id="PTHR35408:SF3">
    <property type="entry name" value="GLYCOSYLTRANSFERASE 2-LIKE DOMAIN-CONTAINING PROTEIN"/>
    <property type="match status" value="1"/>
</dbReference>
<dbReference type="PANTHER" id="PTHR35408">
    <property type="entry name" value="CHROMOSOME 15, WHOLE GENOME SHOTGUN SEQUENCE"/>
    <property type="match status" value="1"/>
</dbReference>
<organism evidence="1 2">
    <name type="scientific">Patellaria atrata CBS 101060</name>
    <dbReference type="NCBI Taxonomy" id="1346257"/>
    <lineage>
        <taxon>Eukaryota</taxon>
        <taxon>Fungi</taxon>
        <taxon>Dikarya</taxon>
        <taxon>Ascomycota</taxon>
        <taxon>Pezizomycotina</taxon>
        <taxon>Dothideomycetes</taxon>
        <taxon>Dothideomycetes incertae sedis</taxon>
        <taxon>Patellariales</taxon>
        <taxon>Patellariaceae</taxon>
        <taxon>Patellaria</taxon>
    </lineage>
</organism>
<comment type="caution">
    <text evidence="1">The sequence shown here is derived from an EMBL/GenBank/DDBJ whole genome shotgun (WGS) entry which is preliminary data.</text>
</comment>
<sequence length="60" mass="6573">MTLDPNKLALPHVTIQFPVYREGLNSVIEPTVRSIRAALSAYEMQGGTALIFISDDGIQL</sequence>
<dbReference type="EMBL" id="MU006093">
    <property type="protein sequence ID" value="KAF2840218.1"/>
    <property type="molecule type" value="Genomic_DNA"/>
</dbReference>
<keyword evidence="2" id="KW-1185">Reference proteome</keyword>
<feature type="non-terminal residue" evidence="1">
    <location>
        <position position="60"/>
    </location>
</feature>
<dbReference type="Proteomes" id="UP000799429">
    <property type="component" value="Unassembled WGS sequence"/>
</dbReference>
<name>A0A9P4SCM5_9PEZI</name>
<accession>A0A9P4SCM5</accession>
<evidence type="ECO:0000313" key="2">
    <source>
        <dbReference type="Proteomes" id="UP000799429"/>
    </source>
</evidence>
<dbReference type="OrthoDB" id="38531at2759"/>
<dbReference type="AlphaFoldDB" id="A0A9P4SCM5"/>
<proteinExistence type="predicted"/>
<reference evidence="1" key="1">
    <citation type="journal article" date="2020" name="Stud. Mycol.">
        <title>101 Dothideomycetes genomes: a test case for predicting lifestyles and emergence of pathogens.</title>
        <authorList>
            <person name="Haridas S."/>
            <person name="Albert R."/>
            <person name="Binder M."/>
            <person name="Bloem J."/>
            <person name="Labutti K."/>
            <person name="Salamov A."/>
            <person name="Andreopoulos B."/>
            <person name="Baker S."/>
            <person name="Barry K."/>
            <person name="Bills G."/>
            <person name="Bluhm B."/>
            <person name="Cannon C."/>
            <person name="Castanera R."/>
            <person name="Culley D."/>
            <person name="Daum C."/>
            <person name="Ezra D."/>
            <person name="Gonzalez J."/>
            <person name="Henrissat B."/>
            <person name="Kuo A."/>
            <person name="Liang C."/>
            <person name="Lipzen A."/>
            <person name="Lutzoni F."/>
            <person name="Magnuson J."/>
            <person name="Mondo S."/>
            <person name="Nolan M."/>
            <person name="Ohm R."/>
            <person name="Pangilinan J."/>
            <person name="Park H.-J."/>
            <person name="Ramirez L."/>
            <person name="Alfaro M."/>
            <person name="Sun H."/>
            <person name="Tritt A."/>
            <person name="Yoshinaga Y."/>
            <person name="Zwiers L.-H."/>
            <person name="Turgeon B."/>
            <person name="Goodwin S."/>
            <person name="Spatafora J."/>
            <person name="Crous P."/>
            <person name="Grigoriev I."/>
        </authorList>
    </citation>
    <scope>NUCLEOTIDE SEQUENCE</scope>
    <source>
        <strain evidence="1">CBS 101060</strain>
    </source>
</reference>
<protein>
    <submittedName>
        <fullName evidence="1">Uncharacterized protein</fullName>
    </submittedName>
</protein>